<dbReference type="SUPFAM" id="SSF53098">
    <property type="entry name" value="Ribonuclease H-like"/>
    <property type="match status" value="1"/>
</dbReference>
<feature type="domain" description="Integrase catalytic" evidence="1">
    <location>
        <begin position="10"/>
        <end position="61"/>
    </location>
</feature>
<dbReference type="GO" id="GO:0015074">
    <property type="term" value="P:DNA integration"/>
    <property type="evidence" value="ECO:0007669"/>
    <property type="project" value="InterPro"/>
</dbReference>
<reference evidence="2 3" key="1">
    <citation type="submission" date="2016-11" db="EMBL/GenBank/DDBJ databases">
        <authorList>
            <person name="Jaros S."/>
            <person name="Januszkiewicz K."/>
            <person name="Wedrychowicz H."/>
        </authorList>
    </citation>
    <scope>NUCLEOTIDE SEQUENCE [LARGE SCALE GENOMIC DNA]</scope>
    <source>
        <strain evidence="2 3">DSM 19022</strain>
    </source>
</reference>
<dbReference type="InterPro" id="IPR012337">
    <property type="entry name" value="RNaseH-like_sf"/>
</dbReference>
<protein>
    <submittedName>
        <fullName evidence="2">Integrase core domain-containing protein</fullName>
    </submittedName>
</protein>
<gene>
    <name evidence="2" type="ORF">SAMN02745176_02135</name>
</gene>
<evidence type="ECO:0000259" key="1">
    <source>
        <dbReference type="Pfam" id="PF13333"/>
    </source>
</evidence>
<dbReference type="Pfam" id="PF13333">
    <property type="entry name" value="rve_2"/>
    <property type="match status" value="1"/>
</dbReference>
<organism evidence="2 3">
    <name type="scientific">Lutispora thermophila DSM 19022</name>
    <dbReference type="NCBI Taxonomy" id="1122184"/>
    <lineage>
        <taxon>Bacteria</taxon>
        <taxon>Bacillati</taxon>
        <taxon>Bacillota</taxon>
        <taxon>Clostridia</taxon>
        <taxon>Lutisporales</taxon>
        <taxon>Lutisporaceae</taxon>
        <taxon>Lutispora</taxon>
    </lineage>
</organism>
<dbReference type="InterPro" id="IPR001584">
    <property type="entry name" value="Integrase_cat-core"/>
</dbReference>
<dbReference type="EMBL" id="FQZS01000013">
    <property type="protein sequence ID" value="SHJ01998.1"/>
    <property type="molecule type" value="Genomic_DNA"/>
</dbReference>
<dbReference type="OrthoDB" id="9775203at2"/>
<keyword evidence="3" id="KW-1185">Reference proteome</keyword>
<proteinExistence type="predicted"/>
<evidence type="ECO:0000313" key="2">
    <source>
        <dbReference type="EMBL" id="SHJ01998.1"/>
    </source>
</evidence>
<evidence type="ECO:0000313" key="3">
    <source>
        <dbReference type="Proteomes" id="UP000184442"/>
    </source>
</evidence>
<sequence>MTAYIESYESILERECFYVYEFRTYAETYEEVARFLKFYNSKRINGSIHWLSPEEYHQRVLNRTIKGIEITA</sequence>
<accession>A0A1M6FWC8</accession>
<dbReference type="AlphaFoldDB" id="A0A1M6FWC8"/>
<dbReference type="Proteomes" id="UP000184442">
    <property type="component" value="Unassembled WGS sequence"/>
</dbReference>
<name>A0A1M6FWC8_9FIRM</name>